<dbReference type="InterPro" id="IPR015813">
    <property type="entry name" value="Pyrv/PenolPyrv_kinase-like_dom"/>
</dbReference>
<sequence>MDNRRRGTGTFVGTCARMSGGSGMIGPMTSLESKAVEFLALHRPGDPVVLPTVWDAWSANTVVEAGFSALTVGSHPVADSIGRADGEGMTFTELLTRVKQITEAVDVPVSVDIESGYGRRPAELIEGLLEVGVVGLNIEDSVHSEDKRLREPQEHADLVHGLRESADAAGVHVVVNARTDLFLRQDGEESTRVDRAIDRMRLAAEAGADVLFPVGGHSEETQRRLTAELPLPVSNVGNPGQSEKAALAAQGLARISFGPFLQFALTAETQRLLGRWK</sequence>
<protein>
    <submittedName>
        <fullName evidence="1">Isocitrate lyase/phosphoenolpyruvate mutase family protein</fullName>
    </submittedName>
</protein>
<dbReference type="Pfam" id="PF13714">
    <property type="entry name" value="PEP_mutase"/>
    <property type="match status" value="1"/>
</dbReference>
<proteinExistence type="predicted"/>
<dbReference type="Proteomes" id="UP001500603">
    <property type="component" value="Unassembled WGS sequence"/>
</dbReference>
<keyword evidence="1" id="KW-0456">Lyase</keyword>
<dbReference type="EMBL" id="BAABJM010000001">
    <property type="protein sequence ID" value="GAA5043293.1"/>
    <property type="molecule type" value="Genomic_DNA"/>
</dbReference>
<comment type="caution">
    <text evidence="1">The sequence shown here is derived from an EMBL/GenBank/DDBJ whole genome shotgun (WGS) entry which is preliminary data.</text>
</comment>
<dbReference type="CDD" id="cd00377">
    <property type="entry name" value="ICL_PEPM"/>
    <property type="match status" value="1"/>
</dbReference>
<organism evidence="1 2">
    <name type="scientific">Nocardia callitridis</name>
    <dbReference type="NCBI Taxonomy" id="648753"/>
    <lineage>
        <taxon>Bacteria</taxon>
        <taxon>Bacillati</taxon>
        <taxon>Actinomycetota</taxon>
        <taxon>Actinomycetes</taxon>
        <taxon>Mycobacteriales</taxon>
        <taxon>Nocardiaceae</taxon>
        <taxon>Nocardia</taxon>
    </lineage>
</organism>
<name>A0ABP9JSC4_9NOCA</name>
<dbReference type="GO" id="GO:0016829">
    <property type="term" value="F:lyase activity"/>
    <property type="evidence" value="ECO:0007669"/>
    <property type="project" value="UniProtKB-KW"/>
</dbReference>
<evidence type="ECO:0000313" key="2">
    <source>
        <dbReference type="Proteomes" id="UP001500603"/>
    </source>
</evidence>
<dbReference type="SUPFAM" id="SSF51621">
    <property type="entry name" value="Phosphoenolpyruvate/pyruvate domain"/>
    <property type="match status" value="1"/>
</dbReference>
<dbReference type="PANTHER" id="PTHR42905">
    <property type="entry name" value="PHOSPHOENOLPYRUVATE CARBOXYLASE"/>
    <property type="match status" value="1"/>
</dbReference>
<accession>A0ABP9JSC4</accession>
<keyword evidence="2" id="KW-1185">Reference proteome</keyword>
<dbReference type="PANTHER" id="PTHR42905:SF16">
    <property type="entry name" value="CARBOXYPHOSPHONOENOLPYRUVATE PHOSPHONOMUTASE-LIKE PROTEIN (AFU_ORTHOLOGUE AFUA_5G07230)"/>
    <property type="match status" value="1"/>
</dbReference>
<reference evidence="2" key="1">
    <citation type="journal article" date="2019" name="Int. J. Syst. Evol. Microbiol.">
        <title>The Global Catalogue of Microorganisms (GCM) 10K type strain sequencing project: providing services to taxonomists for standard genome sequencing and annotation.</title>
        <authorList>
            <consortium name="The Broad Institute Genomics Platform"/>
            <consortium name="The Broad Institute Genome Sequencing Center for Infectious Disease"/>
            <person name="Wu L."/>
            <person name="Ma J."/>
        </authorList>
    </citation>
    <scope>NUCLEOTIDE SEQUENCE [LARGE SCALE GENOMIC DNA]</scope>
    <source>
        <strain evidence="2">JCM 18298</strain>
    </source>
</reference>
<dbReference type="InterPro" id="IPR039556">
    <property type="entry name" value="ICL/PEPM"/>
</dbReference>
<dbReference type="InterPro" id="IPR040442">
    <property type="entry name" value="Pyrv_kinase-like_dom_sf"/>
</dbReference>
<dbReference type="Gene3D" id="3.20.20.60">
    <property type="entry name" value="Phosphoenolpyruvate-binding domains"/>
    <property type="match status" value="1"/>
</dbReference>
<gene>
    <name evidence="1" type="ORF">GCM10023318_04690</name>
</gene>
<evidence type="ECO:0000313" key="1">
    <source>
        <dbReference type="EMBL" id="GAA5043293.1"/>
    </source>
</evidence>